<dbReference type="OrthoDB" id="3403253at2"/>
<gene>
    <name evidence="1" type="ORF">ATE80_25560</name>
</gene>
<reference evidence="1 2" key="1">
    <citation type="submission" date="2015-11" db="EMBL/GenBank/DDBJ databases">
        <title>Genome-wide analysis reveals the secondary metabolome in Streptomyces kanasensis ZX01.</title>
        <authorList>
            <person name="Zhang G."/>
            <person name="Han L."/>
            <person name="Feng J."/>
            <person name="Zhang X."/>
        </authorList>
    </citation>
    <scope>NUCLEOTIDE SEQUENCE [LARGE SCALE GENOMIC DNA]</scope>
    <source>
        <strain evidence="1 2">ZX01</strain>
    </source>
</reference>
<comment type="caution">
    <text evidence="1">The sequence shown here is derived from an EMBL/GenBank/DDBJ whole genome shotgun (WGS) entry which is preliminary data.</text>
</comment>
<dbReference type="RefSeq" id="WP_058944632.1">
    <property type="nucleotide sequence ID" value="NZ_LNSV01000093.1"/>
</dbReference>
<proteinExistence type="predicted"/>
<dbReference type="EMBL" id="LNSV01000093">
    <property type="protein sequence ID" value="KUH36099.1"/>
    <property type="molecule type" value="Genomic_DNA"/>
</dbReference>
<evidence type="ECO:0000313" key="2">
    <source>
        <dbReference type="Proteomes" id="UP000054011"/>
    </source>
</evidence>
<evidence type="ECO:0000313" key="1">
    <source>
        <dbReference type="EMBL" id="KUH36099.1"/>
    </source>
</evidence>
<accession>A0A100Y1V0</accession>
<organism evidence="1 2">
    <name type="scientific">Streptomyces kanasensis</name>
    <dbReference type="NCBI Taxonomy" id="936756"/>
    <lineage>
        <taxon>Bacteria</taxon>
        <taxon>Bacillati</taxon>
        <taxon>Actinomycetota</taxon>
        <taxon>Actinomycetes</taxon>
        <taxon>Kitasatosporales</taxon>
        <taxon>Streptomycetaceae</taxon>
        <taxon>Streptomyces</taxon>
    </lineage>
</organism>
<keyword evidence="2" id="KW-1185">Reference proteome</keyword>
<sequence>MLDCQLMPRVHIGSAKLRQPAAGEDETGPNLDLMFSAKTVDSDLLAQQCDQTFATMAETDREYIRAT</sequence>
<dbReference type="AlphaFoldDB" id="A0A100Y1V0"/>
<protein>
    <submittedName>
        <fullName evidence="1">Uncharacterized protein</fullName>
    </submittedName>
</protein>
<dbReference type="Proteomes" id="UP000054011">
    <property type="component" value="Unassembled WGS sequence"/>
</dbReference>
<name>A0A100Y1V0_9ACTN</name>